<evidence type="ECO:0000259" key="1">
    <source>
        <dbReference type="PROSITE" id="PS50822"/>
    </source>
</evidence>
<dbReference type="EMBL" id="JAKMXF010000097">
    <property type="protein sequence ID" value="KAI6658337.1"/>
    <property type="molecule type" value="Genomic_DNA"/>
</dbReference>
<dbReference type="SMART" id="SM00950">
    <property type="entry name" value="Piwi"/>
    <property type="match status" value="1"/>
</dbReference>
<dbReference type="GO" id="GO:0003676">
    <property type="term" value="F:nucleic acid binding"/>
    <property type="evidence" value="ECO:0007669"/>
    <property type="project" value="InterPro"/>
</dbReference>
<dbReference type="Gene3D" id="3.30.420.10">
    <property type="entry name" value="Ribonuclease H-like superfamily/Ribonuclease H"/>
    <property type="match status" value="1"/>
</dbReference>
<dbReference type="PROSITE" id="PS50822">
    <property type="entry name" value="PIWI"/>
    <property type="match status" value="1"/>
</dbReference>
<dbReference type="Pfam" id="PF02171">
    <property type="entry name" value="Piwi"/>
    <property type="match status" value="1"/>
</dbReference>
<sequence>MPLVPVSTATSIHCYLYPLLPVSTAISIHCYLYPLLPVYTATSIHCYLYPLLPVSTVTCIHCYQYPLLPVPTATSIHCYLYPLLPVSTVTCIHCYQYPLLPVPTATSIHCYLYPLLPVLFSPIFNKSEKKDQCGKSGNIPAGTTVDVAITHPTEFDFYLYSHSGIQGASHPSHCHVLCGGNNFTADEIQSLAYQLCHTYVGCTRSVSIPAPAYYAHLVAFRGRYHLMKRDEHG</sequence>
<name>A0AAV7KAP6_9METZ</name>
<proteinExistence type="predicted"/>
<feature type="non-terminal residue" evidence="2">
    <location>
        <position position="233"/>
    </location>
</feature>
<evidence type="ECO:0000313" key="2">
    <source>
        <dbReference type="EMBL" id="KAI6658337.1"/>
    </source>
</evidence>
<reference evidence="2 3" key="1">
    <citation type="journal article" date="2023" name="BMC Biol.">
        <title>The compact genome of the sponge Oopsacas minuta (Hexactinellida) is lacking key metazoan core genes.</title>
        <authorList>
            <person name="Santini S."/>
            <person name="Schenkelaars Q."/>
            <person name="Jourda C."/>
            <person name="Duchesne M."/>
            <person name="Belahbib H."/>
            <person name="Rocher C."/>
            <person name="Selva M."/>
            <person name="Riesgo A."/>
            <person name="Vervoort M."/>
            <person name="Leys S.P."/>
            <person name="Kodjabachian L."/>
            <person name="Le Bivic A."/>
            <person name="Borchiellini C."/>
            <person name="Claverie J.M."/>
            <person name="Renard E."/>
        </authorList>
    </citation>
    <scope>NUCLEOTIDE SEQUENCE [LARGE SCALE GENOMIC DNA]</scope>
    <source>
        <strain evidence="2">SPO-2</strain>
    </source>
</reference>
<protein>
    <recommendedName>
        <fullName evidence="1">Piwi domain-containing protein</fullName>
    </recommendedName>
</protein>
<dbReference type="SUPFAM" id="SSF53098">
    <property type="entry name" value="Ribonuclease H-like"/>
    <property type="match status" value="1"/>
</dbReference>
<accession>A0AAV7KAP6</accession>
<dbReference type="AlphaFoldDB" id="A0AAV7KAP6"/>
<dbReference type="InterPro" id="IPR012337">
    <property type="entry name" value="RNaseH-like_sf"/>
</dbReference>
<gene>
    <name evidence="2" type="ORF">LOD99_11077</name>
</gene>
<dbReference type="Proteomes" id="UP001165289">
    <property type="component" value="Unassembled WGS sequence"/>
</dbReference>
<feature type="domain" description="Piwi" evidence="1">
    <location>
        <begin position="123"/>
        <end position="227"/>
    </location>
</feature>
<dbReference type="InterPro" id="IPR036397">
    <property type="entry name" value="RNaseH_sf"/>
</dbReference>
<organism evidence="2 3">
    <name type="scientific">Oopsacas minuta</name>
    <dbReference type="NCBI Taxonomy" id="111878"/>
    <lineage>
        <taxon>Eukaryota</taxon>
        <taxon>Metazoa</taxon>
        <taxon>Porifera</taxon>
        <taxon>Hexactinellida</taxon>
        <taxon>Hexasterophora</taxon>
        <taxon>Lyssacinosida</taxon>
        <taxon>Leucopsacidae</taxon>
        <taxon>Oopsacas</taxon>
    </lineage>
</organism>
<evidence type="ECO:0000313" key="3">
    <source>
        <dbReference type="Proteomes" id="UP001165289"/>
    </source>
</evidence>
<keyword evidence="3" id="KW-1185">Reference proteome</keyword>
<dbReference type="InterPro" id="IPR003165">
    <property type="entry name" value="Piwi"/>
</dbReference>
<dbReference type="PANTHER" id="PTHR22891">
    <property type="entry name" value="EUKARYOTIC TRANSLATION INITIATION FACTOR 2C"/>
    <property type="match status" value="1"/>
</dbReference>
<comment type="caution">
    <text evidence="2">The sequence shown here is derived from an EMBL/GenBank/DDBJ whole genome shotgun (WGS) entry which is preliminary data.</text>
</comment>